<sequence length="92" mass="9576">MAITNGHAPLPPPVEGACSSLGPEEHWITHNVRPVSADNTVRPPLPRCPPLALDPRGEPCGLLRGAPTLAASALPIRGAPKVEYDTAEADLS</sequence>
<gene>
    <name evidence="1" type="ORF">SCP_0214630</name>
</gene>
<keyword evidence="2" id="KW-1185">Reference proteome</keyword>
<dbReference type="AlphaFoldDB" id="A0A401GDK3"/>
<organism evidence="1 2">
    <name type="scientific">Sparassis crispa</name>
    <dbReference type="NCBI Taxonomy" id="139825"/>
    <lineage>
        <taxon>Eukaryota</taxon>
        <taxon>Fungi</taxon>
        <taxon>Dikarya</taxon>
        <taxon>Basidiomycota</taxon>
        <taxon>Agaricomycotina</taxon>
        <taxon>Agaricomycetes</taxon>
        <taxon>Polyporales</taxon>
        <taxon>Sparassidaceae</taxon>
        <taxon>Sparassis</taxon>
    </lineage>
</organism>
<evidence type="ECO:0000313" key="2">
    <source>
        <dbReference type="Proteomes" id="UP000287166"/>
    </source>
</evidence>
<reference evidence="1 2" key="1">
    <citation type="journal article" date="2018" name="Sci. Rep.">
        <title>Genome sequence of the cauliflower mushroom Sparassis crispa (Hanabiratake) and its association with beneficial usage.</title>
        <authorList>
            <person name="Kiyama R."/>
            <person name="Furutani Y."/>
            <person name="Kawaguchi K."/>
            <person name="Nakanishi T."/>
        </authorList>
    </citation>
    <scope>NUCLEOTIDE SEQUENCE [LARGE SCALE GENOMIC DNA]</scope>
</reference>
<dbReference type="RefSeq" id="XP_027611165.1">
    <property type="nucleotide sequence ID" value="XM_027755364.1"/>
</dbReference>
<proteinExistence type="predicted"/>
<dbReference type="GeneID" id="38777169"/>
<name>A0A401GDK3_9APHY</name>
<dbReference type="InParanoid" id="A0A401GDK3"/>
<protein>
    <submittedName>
        <fullName evidence="1">Uncharacterized protein</fullName>
    </submittedName>
</protein>
<evidence type="ECO:0000313" key="1">
    <source>
        <dbReference type="EMBL" id="GBE80252.1"/>
    </source>
</evidence>
<accession>A0A401GDK3</accession>
<comment type="caution">
    <text evidence="1">The sequence shown here is derived from an EMBL/GenBank/DDBJ whole genome shotgun (WGS) entry which is preliminary data.</text>
</comment>
<dbReference type="Proteomes" id="UP000287166">
    <property type="component" value="Unassembled WGS sequence"/>
</dbReference>
<dbReference type="EMBL" id="BFAD01000002">
    <property type="protein sequence ID" value="GBE80252.1"/>
    <property type="molecule type" value="Genomic_DNA"/>
</dbReference>